<reference evidence="2" key="1">
    <citation type="submission" date="2022-01" db="EMBL/GenBank/DDBJ databases">
        <authorList>
            <person name="King R."/>
        </authorList>
    </citation>
    <scope>NUCLEOTIDE SEQUENCE</scope>
</reference>
<proteinExistence type="predicted"/>
<dbReference type="Proteomes" id="UP001152798">
    <property type="component" value="Chromosome 4"/>
</dbReference>
<sequence length="203" mass="22506">MKVFQVTLLIVGLVAAASSAPKSVIDSLKANLGPDIEDIKIHSKDLIERVNYHLLDDVPVFLRVPYSGSATLVSHFSSDAQDVIDSADSDIRRMKYHIQTAINELYPTDLPITNILQVLTQQLEDARKVTVVKKEQLVQQASSHVLADTSLIAKEGEDAARKTVMGHVNDDFNLYVSNVNDFIAKVEGSVKDAYIKLQKLIYE</sequence>
<keyword evidence="1" id="KW-0732">Signal</keyword>
<name>A0A9P0MM54_NEZVI</name>
<evidence type="ECO:0008006" key="4">
    <source>
        <dbReference type="Google" id="ProtNLM"/>
    </source>
</evidence>
<dbReference type="AlphaFoldDB" id="A0A9P0MM54"/>
<evidence type="ECO:0000313" key="3">
    <source>
        <dbReference type="Proteomes" id="UP001152798"/>
    </source>
</evidence>
<accession>A0A9P0MM54</accession>
<feature type="signal peptide" evidence="1">
    <location>
        <begin position="1"/>
        <end position="16"/>
    </location>
</feature>
<evidence type="ECO:0000313" key="2">
    <source>
        <dbReference type="EMBL" id="CAH1398140.1"/>
    </source>
</evidence>
<protein>
    <recommendedName>
        <fullName evidence="4">Neuropeptide</fullName>
    </recommendedName>
</protein>
<keyword evidence="3" id="KW-1185">Reference proteome</keyword>
<dbReference type="EMBL" id="OV725080">
    <property type="protein sequence ID" value="CAH1398140.1"/>
    <property type="molecule type" value="Genomic_DNA"/>
</dbReference>
<gene>
    <name evidence="2" type="ORF">NEZAVI_LOCUS7853</name>
</gene>
<feature type="chain" id="PRO_5040380141" description="Neuropeptide" evidence="1">
    <location>
        <begin position="17"/>
        <end position="203"/>
    </location>
</feature>
<evidence type="ECO:0000256" key="1">
    <source>
        <dbReference type="SAM" id="SignalP"/>
    </source>
</evidence>
<organism evidence="2 3">
    <name type="scientific">Nezara viridula</name>
    <name type="common">Southern green stink bug</name>
    <name type="synonym">Cimex viridulus</name>
    <dbReference type="NCBI Taxonomy" id="85310"/>
    <lineage>
        <taxon>Eukaryota</taxon>
        <taxon>Metazoa</taxon>
        <taxon>Ecdysozoa</taxon>
        <taxon>Arthropoda</taxon>
        <taxon>Hexapoda</taxon>
        <taxon>Insecta</taxon>
        <taxon>Pterygota</taxon>
        <taxon>Neoptera</taxon>
        <taxon>Paraneoptera</taxon>
        <taxon>Hemiptera</taxon>
        <taxon>Heteroptera</taxon>
        <taxon>Panheteroptera</taxon>
        <taxon>Pentatomomorpha</taxon>
        <taxon>Pentatomoidea</taxon>
        <taxon>Pentatomidae</taxon>
        <taxon>Pentatominae</taxon>
        <taxon>Nezara</taxon>
    </lineage>
</organism>